<feature type="region of interest" description="Disordered" evidence="1">
    <location>
        <begin position="41"/>
        <end position="67"/>
    </location>
</feature>
<organism evidence="2">
    <name type="scientific">Arundo donax</name>
    <name type="common">Giant reed</name>
    <name type="synonym">Donax arundinaceus</name>
    <dbReference type="NCBI Taxonomy" id="35708"/>
    <lineage>
        <taxon>Eukaryota</taxon>
        <taxon>Viridiplantae</taxon>
        <taxon>Streptophyta</taxon>
        <taxon>Embryophyta</taxon>
        <taxon>Tracheophyta</taxon>
        <taxon>Spermatophyta</taxon>
        <taxon>Magnoliopsida</taxon>
        <taxon>Liliopsida</taxon>
        <taxon>Poales</taxon>
        <taxon>Poaceae</taxon>
        <taxon>PACMAD clade</taxon>
        <taxon>Arundinoideae</taxon>
        <taxon>Arundineae</taxon>
        <taxon>Arundo</taxon>
    </lineage>
</organism>
<dbReference type="EMBL" id="GBRH01191670">
    <property type="protein sequence ID" value="JAE06226.1"/>
    <property type="molecule type" value="Transcribed_RNA"/>
</dbReference>
<proteinExistence type="predicted"/>
<reference evidence="2" key="1">
    <citation type="submission" date="2014-09" db="EMBL/GenBank/DDBJ databases">
        <authorList>
            <person name="Magalhaes I.L.F."/>
            <person name="Oliveira U."/>
            <person name="Santos F.R."/>
            <person name="Vidigal T.H.D.A."/>
            <person name="Brescovit A.D."/>
            <person name="Santos A.J."/>
        </authorList>
    </citation>
    <scope>NUCLEOTIDE SEQUENCE</scope>
    <source>
        <tissue evidence="2">Shoot tissue taken approximately 20 cm above the soil surface</tissue>
    </source>
</reference>
<sequence>MDDSVQIRVGSDVPPSRRAMPLCGRSEASCLCSSTEIRPKRIQRTTKNDEEVKEEGESYHRRPCRRG</sequence>
<protein>
    <submittedName>
        <fullName evidence="2">Uncharacterized protein</fullName>
    </submittedName>
</protein>
<evidence type="ECO:0000256" key="1">
    <source>
        <dbReference type="SAM" id="MobiDB-lite"/>
    </source>
</evidence>
<reference evidence="2" key="2">
    <citation type="journal article" date="2015" name="Data Brief">
        <title>Shoot transcriptome of the giant reed, Arundo donax.</title>
        <authorList>
            <person name="Barrero R.A."/>
            <person name="Guerrero F.D."/>
            <person name="Moolhuijzen P."/>
            <person name="Goolsby J.A."/>
            <person name="Tidwell J."/>
            <person name="Bellgard S.E."/>
            <person name="Bellgard M.I."/>
        </authorList>
    </citation>
    <scope>NUCLEOTIDE SEQUENCE</scope>
    <source>
        <tissue evidence="2">Shoot tissue taken approximately 20 cm above the soil surface</tissue>
    </source>
</reference>
<accession>A0A0A9F7W5</accession>
<evidence type="ECO:0000313" key="2">
    <source>
        <dbReference type="EMBL" id="JAE06226.1"/>
    </source>
</evidence>
<feature type="region of interest" description="Disordered" evidence="1">
    <location>
        <begin position="1"/>
        <end position="20"/>
    </location>
</feature>
<name>A0A0A9F7W5_ARUDO</name>
<dbReference type="AlphaFoldDB" id="A0A0A9F7W5"/>
<feature type="compositionally biased region" description="Basic and acidic residues" evidence="1">
    <location>
        <begin position="46"/>
        <end position="60"/>
    </location>
</feature>